<organism evidence="2 3">
    <name type="scientific">Lachnospira eligens</name>
    <dbReference type="NCBI Taxonomy" id="39485"/>
    <lineage>
        <taxon>Bacteria</taxon>
        <taxon>Bacillati</taxon>
        <taxon>Bacillota</taxon>
        <taxon>Clostridia</taxon>
        <taxon>Lachnospirales</taxon>
        <taxon>Lachnospiraceae</taxon>
        <taxon>Lachnospira</taxon>
    </lineage>
</organism>
<evidence type="ECO:0000313" key="3">
    <source>
        <dbReference type="Proteomes" id="UP000095621"/>
    </source>
</evidence>
<dbReference type="RefSeq" id="WP_055215607.1">
    <property type="nucleotide sequence ID" value="NZ_CZBU01000003.1"/>
</dbReference>
<name>A0A174YQ18_9FIRM</name>
<evidence type="ECO:0000313" key="2">
    <source>
        <dbReference type="EMBL" id="CUQ77214.1"/>
    </source>
</evidence>
<dbReference type="EMBL" id="CZBU01000003">
    <property type="protein sequence ID" value="CUQ77214.1"/>
    <property type="molecule type" value="Genomic_DNA"/>
</dbReference>
<gene>
    <name evidence="2" type="ORF">ERS852490_01449</name>
</gene>
<protein>
    <submittedName>
        <fullName evidence="2">Uncharacterized protein</fullName>
    </submittedName>
</protein>
<evidence type="ECO:0000256" key="1">
    <source>
        <dbReference type="SAM" id="MobiDB-lite"/>
    </source>
</evidence>
<feature type="compositionally biased region" description="Basic and acidic residues" evidence="1">
    <location>
        <begin position="1"/>
        <end position="29"/>
    </location>
</feature>
<feature type="region of interest" description="Disordered" evidence="1">
    <location>
        <begin position="1"/>
        <end position="41"/>
    </location>
</feature>
<dbReference type="OrthoDB" id="1853420at2"/>
<reference evidence="2 3" key="1">
    <citation type="submission" date="2015-09" db="EMBL/GenBank/DDBJ databases">
        <authorList>
            <consortium name="Pathogen Informatics"/>
        </authorList>
    </citation>
    <scope>NUCLEOTIDE SEQUENCE [LARGE SCALE GENOMIC DNA]</scope>
    <source>
        <strain evidence="2 3">2789STDY5834875</strain>
    </source>
</reference>
<accession>A0A174YQ18</accession>
<proteinExistence type="predicted"/>
<dbReference type="Proteomes" id="UP000095621">
    <property type="component" value="Unassembled WGS sequence"/>
</dbReference>
<dbReference type="AlphaFoldDB" id="A0A174YQ18"/>
<sequence>MSEVKMDIKPNSHRYKAEQQAKLSEEKKVSKVTSGRVRTKKKSEIAKMKDSIISPEASGMQSYIFGSVLIPAVKKLMSDIVKDGIDILLYGDTRRSSRDRDDRDRYSNGATYVSYRSYSDRDRDDRERRRESRYAYDYKELIFDNRSDAKEVLDTLLDILDTYDSVSVGDLYDAVGMSHNYTDNDYGWTNLSSAEVVCIRGDYMLRLPKAKPLR</sequence>